<dbReference type="OrthoDB" id="203097at2759"/>
<feature type="transmembrane region" description="Helical" evidence="8">
    <location>
        <begin position="399"/>
        <end position="419"/>
    </location>
</feature>
<feature type="transmembrane region" description="Helical" evidence="8">
    <location>
        <begin position="302"/>
        <end position="323"/>
    </location>
</feature>
<keyword evidence="4" id="KW-0769">Symport</keyword>
<comment type="subcellular location">
    <subcellularLocation>
        <location evidence="1">Membrane</location>
        <topology evidence="1">Multi-pass membrane protein</topology>
    </subcellularLocation>
</comment>
<feature type="signal peptide" evidence="9">
    <location>
        <begin position="1"/>
        <end position="21"/>
    </location>
</feature>
<dbReference type="InterPro" id="IPR004710">
    <property type="entry name" value="Bilac:Na_transpt"/>
</dbReference>
<evidence type="ECO:0000256" key="8">
    <source>
        <dbReference type="SAM" id="Phobius"/>
    </source>
</evidence>
<feature type="transmembrane region" description="Helical" evidence="8">
    <location>
        <begin position="210"/>
        <end position="230"/>
    </location>
</feature>
<dbReference type="STRING" id="6205.A0A0R3X3Z6"/>
<proteinExistence type="inferred from homology"/>
<accession>A0A0R3X3Z6</accession>
<keyword evidence="5 8" id="KW-1133">Transmembrane helix</keyword>
<feature type="region of interest" description="Disordered" evidence="7">
    <location>
        <begin position="485"/>
        <end position="504"/>
    </location>
</feature>
<reference evidence="10 11" key="2">
    <citation type="submission" date="2018-11" db="EMBL/GenBank/DDBJ databases">
        <authorList>
            <consortium name="Pathogen Informatics"/>
        </authorList>
    </citation>
    <scope>NUCLEOTIDE SEQUENCE [LARGE SCALE GENOMIC DNA]</scope>
</reference>
<keyword evidence="3 8" id="KW-0812">Transmembrane</keyword>
<evidence type="ECO:0000313" key="12">
    <source>
        <dbReference type="WBParaSite" id="TTAC_0000809901-mRNA-1"/>
    </source>
</evidence>
<evidence type="ECO:0000313" key="10">
    <source>
        <dbReference type="EMBL" id="VDM32579.1"/>
    </source>
</evidence>
<keyword evidence="11" id="KW-1185">Reference proteome</keyword>
<dbReference type="Gene3D" id="1.20.1530.20">
    <property type="match status" value="1"/>
</dbReference>
<evidence type="ECO:0000256" key="1">
    <source>
        <dbReference type="ARBA" id="ARBA00004141"/>
    </source>
</evidence>
<evidence type="ECO:0000256" key="6">
    <source>
        <dbReference type="ARBA" id="ARBA00023136"/>
    </source>
</evidence>
<evidence type="ECO:0000256" key="4">
    <source>
        <dbReference type="ARBA" id="ARBA00022847"/>
    </source>
</evidence>
<protein>
    <submittedName>
        <fullName evidence="12">Sodium-bile acid cotransporter</fullName>
    </submittedName>
</protein>
<keyword evidence="4" id="KW-0813">Transport</keyword>
<feature type="chain" id="PRO_5043133230" evidence="9">
    <location>
        <begin position="22"/>
        <end position="504"/>
    </location>
</feature>
<dbReference type="AlphaFoldDB" id="A0A0R3X3Z6"/>
<reference evidence="12" key="1">
    <citation type="submission" date="2017-02" db="UniProtKB">
        <authorList>
            <consortium name="WormBaseParasite"/>
        </authorList>
    </citation>
    <scope>IDENTIFICATION</scope>
</reference>
<dbReference type="Pfam" id="PF01758">
    <property type="entry name" value="SBF"/>
    <property type="match status" value="1"/>
</dbReference>
<feature type="transmembrane region" description="Helical" evidence="8">
    <location>
        <begin position="268"/>
        <end position="290"/>
    </location>
</feature>
<gene>
    <name evidence="10" type="ORF">TTAC_LOCUS8084</name>
</gene>
<evidence type="ECO:0000256" key="3">
    <source>
        <dbReference type="ARBA" id="ARBA00022692"/>
    </source>
</evidence>
<dbReference type="InterPro" id="IPR002657">
    <property type="entry name" value="BilAc:Na_symport/Acr3"/>
</dbReference>
<sequence length="504" mass="55024">MSLMIWAFALLCFALSNLVSAKETIGGLPINTEYLIVRTTLRAFVTANDTDYVSSYTDPADSFTISIHCDPRRLRAFENLGDYNLTCSLSHSSDKDISLNFTSDYPVSVRLADQFILNLSASTIQTTQYVTFPLVVSQIGDAYIIARAIVLGKSHLALGVRILVLRESGIVDLIFRIGLIILLMLATFFMGCEVDINVIKSYAKKPVGPILGFCCQFIIMPGVSIALAKLTPINPAFGFGLFISGCCPGGGASNVWTRLLGGDLDLSLTMTLFSSLAALAVLPLLLLAFARFFTAIDVSAVPYGPIVANLLYLFVPVTAGLLIRHFRPNWADRLRRGVQPTSCIFLTYVIGFGTFANFSIFRLMGRYPLIIVVGAALPIIGYVAGFLLALLFRRPWPAVVAISIETGVQNVGVGILILISAIPQPQGDLGAVMPIIIAITTPLGLLVALIVRLIVRRRKRRRKHDEEELEDGSWDSHCSLDTAVENRTRTALETRSSDEEKAKL</sequence>
<evidence type="ECO:0000256" key="7">
    <source>
        <dbReference type="SAM" id="MobiDB-lite"/>
    </source>
</evidence>
<dbReference type="InterPro" id="IPR038770">
    <property type="entry name" value="Na+/solute_symporter_sf"/>
</dbReference>
<organism evidence="12">
    <name type="scientific">Hydatigena taeniaeformis</name>
    <name type="common">Feline tapeworm</name>
    <name type="synonym">Taenia taeniaeformis</name>
    <dbReference type="NCBI Taxonomy" id="6205"/>
    <lineage>
        <taxon>Eukaryota</taxon>
        <taxon>Metazoa</taxon>
        <taxon>Spiralia</taxon>
        <taxon>Lophotrochozoa</taxon>
        <taxon>Platyhelminthes</taxon>
        <taxon>Cestoda</taxon>
        <taxon>Eucestoda</taxon>
        <taxon>Cyclophyllidea</taxon>
        <taxon>Taeniidae</taxon>
        <taxon>Hydatigera</taxon>
    </lineage>
</organism>
<dbReference type="Proteomes" id="UP000274429">
    <property type="component" value="Unassembled WGS sequence"/>
</dbReference>
<dbReference type="GO" id="GO:0016020">
    <property type="term" value="C:membrane"/>
    <property type="evidence" value="ECO:0007669"/>
    <property type="project" value="UniProtKB-SubCell"/>
</dbReference>
<feature type="transmembrane region" description="Helical" evidence="8">
    <location>
        <begin position="236"/>
        <end position="256"/>
    </location>
</feature>
<dbReference type="WBParaSite" id="TTAC_0000809901-mRNA-1">
    <property type="protein sequence ID" value="TTAC_0000809901-mRNA-1"/>
    <property type="gene ID" value="TTAC_0000809901"/>
</dbReference>
<dbReference type="PANTHER" id="PTHR10361">
    <property type="entry name" value="SODIUM-BILE ACID COTRANSPORTER"/>
    <property type="match status" value="1"/>
</dbReference>
<evidence type="ECO:0000256" key="5">
    <source>
        <dbReference type="ARBA" id="ARBA00022989"/>
    </source>
</evidence>
<feature type="transmembrane region" description="Helical" evidence="8">
    <location>
        <begin position="343"/>
        <end position="361"/>
    </location>
</feature>
<feature type="transmembrane region" description="Helical" evidence="8">
    <location>
        <begin position="367"/>
        <end position="392"/>
    </location>
</feature>
<dbReference type="PANTHER" id="PTHR10361:SF28">
    <property type="entry name" value="P3 PROTEIN-RELATED"/>
    <property type="match status" value="1"/>
</dbReference>
<evidence type="ECO:0000313" key="11">
    <source>
        <dbReference type="Proteomes" id="UP000274429"/>
    </source>
</evidence>
<feature type="transmembrane region" description="Helical" evidence="8">
    <location>
        <begin position="173"/>
        <end position="198"/>
    </location>
</feature>
<evidence type="ECO:0000256" key="9">
    <source>
        <dbReference type="SAM" id="SignalP"/>
    </source>
</evidence>
<keyword evidence="6 8" id="KW-0472">Membrane</keyword>
<name>A0A0R3X3Z6_HYDTA</name>
<evidence type="ECO:0000256" key="2">
    <source>
        <dbReference type="ARBA" id="ARBA00006528"/>
    </source>
</evidence>
<dbReference type="EMBL" id="UYWX01020444">
    <property type="protein sequence ID" value="VDM32579.1"/>
    <property type="molecule type" value="Genomic_DNA"/>
</dbReference>
<dbReference type="GO" id="GO:0015293">
    <property type="term" value="F:symporter activity"/>
    <property type="evidence" value="ECO:0007669"/>
    <property type="project" value="UniProtKB-KW"/>
</dbReference>
<keyword evidence="9" id="KW-0732">Signal</keyword>
<feature type="transmembrane region" description="Helical" evidence="8">
    <location>
        <begin position="431"/>
        <end position="455"/>
    </location>
</feature>
<comment type="similarity">
    <text evidence="2">Belongs to the bile acid:sodium symporter (BASS) (TC 2.A.28) family.</text>
</comment>